<evidence type="ECO:0000256" key="4">
    <source>
        <dbReference type="ARBA" id="ARBA00022605"/>
    </source>
</evidence>
<comment type="subcellular location">
    <subcellularLocation>
        <location evidence="11">Cytoplasm</location>
    </subcellularLocation>
</comment>
<comment type="similarity">
    <text evidence="2 11">Belongs to the shikimate kinase family.</text>
</comment>
<sequence length="176" mass="19984">MTCLILIGMMGAGKTTVGKELARRRNVRFADCDHEIVARTGVSVPTIFEIEGETGFRRRETLMMDELTREPDIVIATGGGVVTTPENRDLMRERGVVIYLNVPPQVLFERTRHDRNRPLLQVENPRQRIEELYLARDPLYREVADLIVEGGRGNPGAMVRMIENALQKVKKTPCVR</sequence>
<dbReference type="Pfam" id="PF01202">
    <property type="entry name" value="SKI"/>
    <property type="match status" value="1"/>
</dbReference>
<dbReference type="EC" id="2.7.1.71" evidence="3 11"/>
<dbReference type="InterPro" id="IPR000623">
    <property type="entry name" value="Shikimate_kinase/TSH1"/>
</dbReference>
<feature type="binding site" evidence="11">
    <location>
        <position position="136"/>
    </location>
    <ligand>
        <name>substrate</name>
    </ligand>
</feature>
<dbReference type="UniPathway" id="UPA00053">
    <property type="reaction ID" value="UER00088"/>
</dbReference>
<dbReference type="EMBL" id="CP014646">
    <property type="protein sequence ID" value="AMO38594.1"/>
    <property type="molecule type" value="Genomic_DNA"/>
</dbReference>
<dbReference type="Proteomes" id="UP000036902">
    <property type="component" value="Chromosome"/>
</dbReference>
<accession>A0A127KA96</accession>
<dbReference type="PANTHER" id="PTHR21087:SF16">
    <property type="entry name" value="SHIKIMATE KINASE 1, CHLOROPLASTIC"/>
    <property type="match status" value="1"/>
</dbReference>
<dbReference type="GO" id="GO:0008652">
    <property type="term" value="P:amino acid biosynthetic process"/>
    <property type="evidence" value="ECO:0007669"/>
    <property type="project" value="UniProtKB-KW"/>
</dbReference>
<evidence type="ECO:0000256" key="6">
    <source>
        <dbReference type="ARBA" id="ARBA00022741"/>
    </source>
</evidence>
<evidence type="ECO:0000256" key="8">
    <source>
        <dbReference type="ARBA" id="ARBA00022840"/>
    </source>
</evidence>
<dbReference type="InterPro" id="IPR031322">
    <property type="entry name" value="Shikimate/glucono_kinase"/>
</dbReference>
<dbReference type="GO" id="GO:0005829">
    <property type="term" value="C:cytosol"/>
    <property type="evidence" value="ECO:0007669"/>
    <property type="project" value="TreeGrafter"/>
</dbReference>
<dbReference type="AlphaFoldDB" id="A0A127KA96"/>
<evidence type="ECO:0000256" key="5">
    <source>
        <dbReference type="ARBA" id="ARBA00022679"/>
    </source>
</evidence>
<comment type="subunit">
    <text evidence="11">Monomer.</text>
</comment>
<keyword evidence="11" id="KW-0963">Cytoplasm</keyword>
<dbReference type="PROSITE" id="PS01128">
    <property type="entry name" value="SHIKIMATE_KINASE"/>
    <property type="match status" value="1"/>
</dbReference>
<dbReference type="PRINTS" id="PR01100">
    <property type="entry name" value="SHIKIMTKNASE"/>
</dbReference>
<dbReference type="GO" id="GO:0009073">
    <property type="term" value="P:aromatic amino acid family biosynthetic process"/>
    <property type="evidence" value="ECO:0007669"/>
    <property type="project" value="UniProtKB-KW"/>
</dbReference>
<evidence type="ECO:0000313" key="13">
    <source>
        <dbReference type="Proteomes" id="UP000036902"/>
    </source>
</evidence>
<evidence type="ECO:0000313" key="12">
    <source>
        <dbReference type="EMBL" id="AMO38594.1"/>
    </source>
</evidence>
<comment type="function">
    <text evidence="11">Catalyzes the specific phosphorylation of the 3-hydroxyl group of shikimic acid using ATP as a cosubstrate.</text>
</comment>
<evidence type="ECO:0000256" key="1">
    <source>
        <dbReference type="ARBA" id="ARBA00004842"/>
    </source>
</evidence>
<evidence type="ECO:0000256" key="10">
    <source>
        <dbReference type="ARBA" id="ARBA00048567"/>
    </source>
</evidence>
<feature type="binding site" evidence="11">
    <location>
        <position position="15"/>
    </location>
    <ligand>
        <name>Mg(2+)</name>
        <dbReference type="ChEBI" id="CHEBI:18420"/>
    </ligand>
</feature>
<name>A0A127KA96_9RHOO</name>
<evidence type="ECO:0000256" key="9">
    <source>
        <dbReference type="ARBA" id="ARBA00023141"/>
    </source>
</evidence>
<gene>
    <name evidence="11" type="primary">aroK</name>
    <name evidence="12" type="ORF">AC731_017570</name>
</gene>
<dbReference type="InterPro" id="IPR027417">
    <property type="entry name" value="P-loop_NTPase"/>
</dbReference>
<dbReference type="GO" id="GO:0009423">
    <property type="term" value="P:chorismate biosynthetic process"/>
    <property type="evidence" value="ECO:0007669"/>
    <property type="project" value="UniProtKB-UniRule"/>
</dbReference>
<keyword evidence="4 11" id="KW-0028">Amino-acid biosynthesis</keyword>
<dbReference type="InterPro" id="IPR023000">
    <property type="entry name" value="Shikimate_kinase_CS"/>
</dbReference>
<dbReference type="Gene3D" id="3.40.50.300">
    <property type="entry name" value="P-loop containing nucleotide triphosphate hydrolases"/>
    <property type="match status" value="1"/>
</dbReference>
<evidence type="ECO:0000256" key="2">
    <source>
        <dbReference type="ARBA" id="ARBA00006997"/>
    </source>
</evidence>
<dbReference type="KEGG" id="thu:AC731_017570"/>
<dbReference type="PANTHER" id="PTHR21087">
    <property type="entry name" value="SHIKIMATE KINASE"/>
    <property type="match status" value="1"/>
</dbReference>
<feature type="binding site" evidence="11">
    <location>
        <position position="57"/>
    </location>
    <ligand>
        <name>substrate</name>
    </ligand>
</feature>
<comment type="pathway">
    <text evidence="1 11">Metabolic intermediate biosynthesis; chorismate biosynthesis; chorismate from D-erythrose 4-phosphate and phosphoenolpyruvate: step 5/7.</text>
</comment>
<protein>
    <recommendedName>
        <fullName evidence="3 11">Shikimate kinase</fullName>
        <shortName evidence="11">SK</shortName>
        <ecNumber evidence="3 11">2.7.1.71</ecNumber>
    </recommendedName>
</protein>
<feature type="binding site" evidence="11">
    <location>
        <position position="117"/>
    </location>
    <ligand>
        <name>ATP</name>
        <dbReference type="ChEBI" id="CHEBI:30616"/>
    </ligand>
</feature>
<feature type="binding site" evidence="11">
    <location>
        <position position="79"/>
    </location>
    <ligand>
        <name>substrate</name>
    </ligand>
</feature>
<evidence type="ECO:0000256" key="3">
    <source>
        <dbReference type="ARBA" id="ARBA00012154"/>
    </source>
</evidence>
<dbReference type="GO" id="GO:0000287">
    <property type="term" value="F:magnesium ion binding"/>
    <property type="evidence" value="ECO:0007669"/>
    <property type="project" value="UniProtKB-UniRule"/>
</dbReference>
<dbReference type="SUPFAM" id="SSF52540">
    <property type="entry name" value="P-loop containing nucleoside triphosphate hydrolases"/>
    <property type="match status" value="1"/>
</dbReference>
<keyword evidence="13" id="KW-1185">Reference proteome</keyword>
<dbReference type="STRING" id="1134435.AC731_017570"/>
<keyword evidence="8 11" id="KW-0067">ATP-binding</keyword>
<organism evidence="12 13">
    <name type="scientific">Thauera humireducens</name>
    <dbReference type="NCBI Taxonomy" id="1134435"/>
    <lineage>
        <taxon>Bacteria</taxon>
        <taxon>Pseudomonadati</taxon>
        <taxon>Pseudomonadota</taxon>
        <taxon>Betaproteobacteria</taxon>
        <taxon>Rhodocyclales</taxon>
        <taxon>Zoogloeaceae</taxon>
        <taxon>Thauera</taxon>
    </lineage>
</organism>
<keyword evidence="9 11" id="KW-0057">Aromatic amino acid biosynthesis</keyword>
<feature type="binding site" evidence="11">
    <location>
        <position position="33"/>
    </location>
    <ligand>
        <name>substrate</name>
    </ligand>
</feature>
<dbReference type="HAMAP" id="MF_00109">
    <property type="entry name" value="Shikimate_kinase"/>
    <property type="match status" value="1"/>
</dbReference>
<feature type="binding site" evidence="11">
    <location>
        <begin position="11"/>
        <end position="16"/>
    </location>
    <ligand>
        <name>ATP</name>
        <dbReference type="ChEBI" id="CHEBI:30616"/>
    </ligand>
</feature>
<comment type="caution">
    <text evidence="11">Lacks conserved residue(s) required for the propagation of feature annotation.</text>
</comment>
<keyword evidence="7 11" id="KW-0418">Kinase</keyword>
<keyword evidence="6 11" id="KW-0547">Nucleotide-binding</keyword>
<evidence type="ECO:0000256" key="11">
    <source>
        <dbReference type="HAMAP-Rule" id="MF_00109"/>
    </source>
</evidence>
<keyword evidence="11" id="KW-0460">Magnesium</keyword>
<comment type="cofactor">
    <cofactor evidence="11">
        <name>Mg(2+)</name>
        <dbReference type="ChEBI" id="CHEBI:18420"/>
    </cofactor>
    <text evidence="11">Binds 1 Mg(2+) ion per subunit.</text>
</comment>
<dbReference type="CDD" id="cd00464">
    <property type="entry name" value="SK"/>
    <property type="match status" value="1"/>
</dbReference>
<proteinExistence type="inferred from homology"/>
<comment type="catalytic activity">
    <reaction evidence="10 11">
        <text>shikimate + ATP = 3-phosphoshikimate + ADP + H(+)</text>
        <dbReference type="Rhea" id="RHEA:13121"/>
        <dbReference type="ChEBI" id="CHEBI:15378"/>
        <dbReference type="ChEBI" id="CHEBI:30616"/>
        <dbReference type="ChEBI" id="CHEBI:36208"/>
        <dbReference type="ChEBI" id="CHEBI:145989"/>
        <dbReference type="ChEBI" id="CHEBI:456216"/>
        <dbReference type="EC" id="2.7.1.71"/>
    </reaction>
</comment>
<keyword evidence="5 11" id="KW-0808">Transferase</keyword>
<reference evidence="13" key="1">
    <citation type="submission" date="2016-03" db="EMBL/GenBank/DDBJ databases">
        <authorList>
            <person name="Ma C."/>
            <person name="Zhou S."/>
            <person name="Yang G."/>
        </authorList>
    </citation>
    <scope>NUCLEOTIDE SEQUENCE [LARGE SCALE GENOMIC DNA]</scope>
    <source>
        <strain evidence="13">SgZ-1</strain>
    </source>
</reference>
<keyword evidence="11" id="KW-0479">Metal-binding</keyword>
<dbReference type="GO" id="GO:0004765">
    <property type="term" value="F:shikimate kinase activity"/>
    <property type="evidence" value="ECO:0007669"/>
    <property type="project" value="UniProtKB-UniRule"/>
</dbReference>
<dbReference type="GO" id="GO:0005524">
    <property type="term" value="F:ATP binding"/>
    <property type="evidence" value="ECO:0007669"/>
    <property type="project" value="UniProtKB-UniRule"/>
</dbReference>
<evidence type="ECO:0000256" key="7">
    <source>
        <dbReference type="ARBA" id="ARBA00022777"/>
    </source>
</evidence>
<dbReference type="RefSeq" id="WP_004253792.1">
    <property type="nucleotide sequence ID" value="NZ_CP014646.1"/>
</dbReference>